<proteinExistence type="predicted"/>
<keyword evidence="4" id="KW-1185">Reference proteome</keyword>
<dbReference type="RefSeq" id="XP_028493940.1">
    <property type="nucleotide sequence ID" value="XM_028642304.1"/>
</dbReference>
<dbReference type="AlphaFoldDB" id="A0A3M9Y702"/>
<feature type="region of interest" description="Disordered" evidence="2">
    <location>
        <begin position="273"/>
        <end position="322"/>
    </location>
</feature>
<protein>
    <recommendedName>
        <fullName evidence="5">BZIP domain-containing protein</fullName>
    </recommendedName>
</protein>
<feature type="compositionally biased region" description="Acidic residues" evidence="2">
    <location>
        <begin position="21"/>
        <end position="30"/>
    </location>
</feature>
<feature type="region of interest" description="Disordered" evidence="2">
    <location>
        <begin position="996"/>
        <end position="1017"/>
    </location>
</feature>
<organism evidence="3 4">
    <name type="scientific">Verticillium nonalfalfae</name>
    <dbReference type="NCBI Taxonomy" id="1051616"/>
    <lineage>
        <taxon>Eukaryota</taxon>
        <taxon>Fungi</taxon>
        <taxon>Dikarya</taxon>
        <taxon>Ascomycota</taxon>
        <taxon>Pezizomycotina</taxon>
        <taxon>Sordariomycetes</taxon>
        <taxon>Hypocreomycetidae</taxon>
        <taxon>Glomerellales</taxon>
        <taxon>Plectosphaerellaceae</taxon>
        <taxon>Verticillium</taxon>
    </lineage>
</organism>
<sequence>MSPGPGSGSGCRLGPGHPKTDDEEDGDDVDENRVDSRSVAVGLYPAALTTTWSGPVPPYTTRAVLPRSGSFYSQQPPPPLPPQLHLEHQQQQQQQQQLGGADSGDDRRQRGHAGAHTHGHYGDLGLELEPQQAQALQAPASSGQELSAAVAPQRPRQRQLSRQHQRQQLQHQRLIQQQQHQHQEHHQHHQQQHLQPAGSLASPALDPKGQERLEDPQGPQQPQQLRSHDSHRLLEYEQQQQSDQHQHQHEHQHGRRHLEAHAQTLTPEAFLPEYHQSIGPPPPQHHHAHHPHHHHPHHQPPLPQPPLHHSQQPGPHPQQPVYFVAHPPLVDSTAAAAVAAAAAPGLVSSPPSSSGSTLCHPHDPRLLHASELQTTIAWFPTSDEPSAVPQLPNYTAPSDFYDPNHDPHTTDDPTFYHHRPYHHPHQQQRPLNWPFIQLPDGQTVLSMHPELSILNAESYHDGSASSFRAPRSLPPRPTPTPSTPGADEGRTRSHRASRHGTKRSMTQAVDALDDGDMPDKKKRGRPKLDTDDQTAQDRRRTQIRLAQRAYRNRKETAIQTLEKQVEELKQNNEQMSNAFMRLYDYAVADGLLESLPEFGRQLQATTETFLAIARSSSEDKQPPAGPGHDSEEGNTGSPGSGSEKRRNVSGSPDVSAAHEHTNAGQPILMAGLIVHHEPEASFDEPAESDVSVWRHNTLKAASSSSAPAYEIVTQPTVHNASFPFGTSSSPPAETLAASTTLLFPTPNPGLSGHLTLAPGGVPALSSPPSLSYQERTFGRRLQRRAVEQAVRLFSMPNPPPEAVAGVFGFCLLFESRERIIERLANCLSVNQRETLSNWRHPFLHLGGAGTFFQDLNELDSVSLETDMKEKGAGLEHGRPGPTRPRPLVGNEGTEEPNRSKIARDSNFGPGPWSPAVEETRDLRVDHRLRISSPGFEGDFFDCDEVEWYLQQRGIVIPPAADFVSADIDDSTLGAPTQAPPDSTAVDKSTVWLSGDAGTVGSSLAPTPATSSDTWSGPTVTGEEEIAALLAAPLPTHHLMDGTVPVDPMLYDLSQRVSTKTATPRKRRVSINVEILVEQLVQRSVCLGRAPGIRPKDVNVAFWQSIV</sequence>
<dbReference type="CDD" id="cd14688">
    <property type="entry name" value="bZIP_YAP"/>
    <property type="match status" value="1"/>
</dbReference>
<evidence type="ECO:0000313" key="4">
    <source>
        <dbReference type="Proteomes" id="UP000267145"/>
    </source>
</evidence>
<feature type="compositionally biased region" description="Basic and acidic residues" evidence="2">
    <location>
        <begin position="526"/>
        <end position="539"/>
    </location>
</feature>
<evidence type="ECO:0000256" key="1">
    <source>
        <dbReference type="SAM" id="Coils"/>
    </source>
</evidence>
<feature type="compositionally biased region" description="Basic residues" evidence="2">
    <location>
        <begin position="155"/>
        <end position="165"/>
    </location>
</feature>
<dbReference type="STRING" id="1051616.A0A3M9Y702"/>
<evidence type="ECO:0008006" key="5">
    <source>
        <dbReference type="Google" id="ProtNLM"/>
    </source>
</evidence>
<feature type="compositionally biased region" description="Polar residues" evidence="2">
    <location>
        <begin position="999"/>
        <end position="1017"/>
    </location>
</feature>
<feature type="compositionally biased region" description="Gly residues" evidence="2">
    <location>
        <begin position="1"/>
        <end position="13"/>
    </location>
</feature>
<feature type="compositionally biased region" description="Basic and acidic residues" evidence="2">
    <location>
        <begin position="226"/>
        <end position="235"/>
    </location>
</feature>
<feature type="compositionally biased region" description="Basic residues" evidence="2">
    <location>
        <begin position="416"/>
        <end position="426"/>
    </location>
</feature>
<feature type="region of interest" description="Disordered" evidence="2">
    <location>
        <begin position="615"/>
        <end position="658"/>
    </location>
</feature>
<feature type="region of interest" description="Disordered" evidence="2">
    <location>
        <begin position="870"/>
        <end position="916"/>
    </location>
</feature>
<dbReference type="SUPFAM" id="SSF57959">
    <property type="entry name" value="Leucine zipper domain"/>
    <property type="match status" value="1"/>
</dbReference>
<feature type="region of interest" description="Disordered" evidence="2">
    <location>
        <begin position="462"/>
        <end position="539"/>
    </location>
</feature>
<evidence type="ECO:0000256" key="2">
    <source>
        <dbReference type="SAM" id="MobiDB-lite"/>
    </source>
</evidence>
<feature type="compositionally biased region" description="Low complexity" evidence="2">
    <location>
        <begin position="89"/>
        <end position="98"/>
    </location>
</feature>
<dbReference type="EMBL" id="RBVV01000070">
    <property type="protein sequence ID" value="RNJ55782.1"/>
    <property type="molecule type" value="Genomic_DNA"/>
</dbReference>
<feature type="compositionally biased region" description="Basic and acidic residues" evidence="2">
    <location>
        <begin position="402"/>
        <end position="415"/>
    </location>
</feature>
<feature type="region of interest" description="Disordered" evidence="2">
    <location>
        <begin position="1"/>
        <end position="258"/>
    </location>
</feature>
<dbReference type="PANTHER" id="PTHR40618">
    <property type="entry name" value="B-ZIP TRANSCRIPTION FACTOR (EUROFUNG)-RELATED"/>
    <property type="match status" value="1"/>
</dbReference>
<dbReference type="Proteomes" id="UP000267145">
    <property type="component" value="Unassembled WGS sequence"/>
</dbReference>
<feature type="compositionally biased region" description="Low complexity" evidence="2">
    <location>
        <begin position="166"/>
        <end position="180"/>
    </location>
</feature>
<dbReference type="InterPro" id="IPR046347">
    <property type="entry name" value="bZIP_sf"/>
</dbReference>
<keyword evidence="1" id="KW-0175">Coiled coil</keyword>
<comment type="caution">
    <text evidence="3">The sequence shown here is derived from an EMBL/GenBank/DDBJ whole genome shotgun (WGS) entry which is preliminary data.</text>
</comment>
<feature type="coiled-coil region" evidence="1">
    <location>
        <begin position="551"/>
        <end position="578"/>
    </location>
</feature>
<dbReference type="GeneID" id="39611899"/>
<feature type="compositionally biased region" description="Basic residues" evidence="2">
    <location>
        <begin position="492"/>
        <end position="502"/>
    </location>
</feature>
<dbReference type="Gene3D" id="1.20.5.170">
    <property type="match status" value="1"/>
</dbReference>
<dbReference type="PANTHER" id="PTHR40618:SF1">
    <property type="entry name" value="B-ZIP TRANSCRIPTION FACTOR (EUROFUNG)"/>
    <property type="match status" value="1"/>
</dbReference>
<dbReference type="GO" id="GO:0003700">
    <property type="term" value="F:DNA-binding transcription factor activity"/>
    <property type="evidence" value="ECO:0007669"/>
    <property type="project" value="InterPro"/>
</dbReference>
<feature type="compositionally biased region" description="Basic residues" evidence="2">
    <location>
        <begin position="109"/>
        <end position="119"/>
    </location>
</feature>
<feature type="compositionally biased region" description="Low complexity" evidence="2">
    <location>
        <begin position="124"/>
        <end position="144"/>
    </location>
</feature>
<name>A0A3M9Y702_9PEZI</name>
<gene>
    <name evidence="3" type="ORF">D7B24_008210</name>
</gene>
<feature type="compositionally biased region" description="Basic residues" evidence="2">
    <location>
        <begin position="284"/>
        <end position="298"/>
    </location>
</feature>
<reference evidence="3 4" key="1">
    <citation type="submission" date="2018-10" db="EMBL/GenBank/DDBJ databases">
        <title>Genome sequence of Verticillium nonalfalfae VnAa140.</title>
        <authorList>
            <person name="Stajich J.E."/>
            <person name="Kasson M.T."/>
        </authorList>
    </citation>
    <scope>NUCLEOTIDE SEQUENCE [LARGE SCALE GENOMIC DNA]</scope>
    <source>
        <strain evidence="3 4">VnAa140</strain>
    </source>
</reference>
<accession>A0A3M9Y702</accession>
<evidence type="ECO:0000313" key="3">
    <source>
        <dbReference type="EMBL" id="RNJ55782.1"/>
    </source>
</evidence>
<feature type="compositionally biased region" description="Pro residues" evidence="2">
    <location>
        <begin position="472"/>
        <end position="482"/>
    </location>
</feature>
<feature type="region of interest" description="Disordered" evidence="2">
    <location>
        <begin position="383"/>
        <end position="427"/>
    </location>
</feature>